<evidence type="ECO:0000313" key="2">
    <source>
        <dbReference type="Proteomes" id="UP000006222"/>
    </source>
</evidence>
<accession>F2AQJ8</accession>
<dbReference type="EMBL" id="AFAR01000116">
    <property type="protein sequence ID" value="EGF28054.1"/>
    <property type="molecule type" value="Genomic_DNA"/>
</dbReference>
<sequence>MITNKALENRTTSSRAGWGASCNWQFRRLCHRGGLSRVSFCDGDARVVFGVSSFESMSCVAFWIARHSDCLLGGFNEQSCHFGWP</sequence>
<protein>
    <submittedName>
        <fullName evidence="1">Uncharacterized protein</fullName>
    </submittedName>
</protein>
<organism evidence="1 2">
    <name type="scientific">Rhodopirellula baltica WH47</name>
    <dbReference type="NCBI Taxonomy" id="991778"/>
    <lineage>
        <taxon>Bacteria</taxon>
        <taxon>Pseudomonadati</taxon>
        <taxon>Planctomycetota</taxon>
        <taxon>Planctomycetia</taxon>
        <taxon>Pirellulales</taxon>
        <taxon>Pirellulaceae</taxon>
        <taxon>Rhodopirellula</taxon>
    </lineage>
</organism>
<comment type="caution">
    <text evidence="1">The sequence shown here is derived from an EMBL/GenBank/DDBJ whole genome shotgun (WGS) entry which is preliminary data.</text>
</comment>
<gene>
    <name evidence="1" type="ORF">RBWH47_04920</name>
</gene>
<evidence type="ECO:0000313" key="1">
    <source>
        <dbReference type="EMBL" id="EGF28054.1"/>
    </source>
</evidence>
<reference evidence="1 2" key="1">
    <citation type="journal article" date="2013" name="Mar. Genomics">
        <title>Expression of sulfatases in Rhodopirellula baltica and the diversity of sulfatases in the genus Rhodopirellula.</title>
        <authorList>
            <person name="Wegner C.E."/>
            <person name="Richter-Heitmann T."/>
            <person name="Klindworth A."/>
            <person name="Klockow C."/>
            <person name="Richter M."/>
            <person name="Achstetter T."/>
            <person name="Glockner F.O."/>
            <person name="Harder J."/>
        </authorList>
    </citation>
    <scope>NUCLEOTIDE SEQUENCE [LARGE SCALE GENOMIC DNA]</scope>
    <source>
        <strain evidence="1 2">WH47</strain>
    </source>
</reference>
<dbReference type="AlphaFoldDB" id="F2AQJ8"/>
<name>F2AQJ8_RHOBT</name>
<dbReference type="Proteomes" id="UP000006222">
    <property type="component" value="Unassembled WGS sequence"/>
</dbReference>
<proteinExistence type="predicted"/>